<organism evidence="2 3">
    <name type="scientific">Antrostomus carolinensis</name>
    <name type="common">Chuck-will's-widow</name>
    <name type="synonym">Caprimulgus carolinensis</name>
    <dbReference type="NCBI Taxonomy" id="279965"/>
    <lineage>
        <taxon>Eukaryota</taxon>
        <taxon>Metazoa</taxon>
        <taxon>Chordata</taxon>
        <taxon>Craniata</taxon>
        <taxon>Vertebrata</taxon>
        <taxon>Euteleostomi</taxon>
        <taxon>Archelosauria</taxon>
        <taxon>Archosauria</taxon>
        <taxon>Dinosauria</taxon>
        <taxon>Saurischia</taxon>
        <taxon>Theropoda</taxon>
        <taxon>Coelurosauria</taxon>
        <taxon>Aves</taxon>
        <taxon>Neognathae</taxon>
        <taxon>Neoaves</taxon>
        <taxon>Strisores</taxon>
        <taxon>Caprimulgiformes</taxon>
        <taxon>Caprimulgidae</taxon>
        <taxon>Antrostomus</taxon>
    </lineage>
</organism>
<protein>
    <submittedName>
        <fullName evidence="2">ATP-binding cassette sub-family A member 9</fullName>
    </submittedName>
</protein>
<feature type="transmembrane region" description="Helical" evidence="1">
    <location>
        <begin position="29"/>
        <end position="50"/>
    </location>
</feature>
<proteinExistence type="predicted"/>
<feature type="transmembrane region" description="Helical" evidence="1">
    <location>
        <begin position="183"/>
        <end position="204"/>
    </location>
</feature>
<dbReference type="Proteomes" id="UP000053620">
    <property type="component" value="Unassembled WGS sequence"/>
</dbReference>
<keyword evidence="3" id="KW-1185">Reference proteome</keyword>
<keyword evidence="1" id="KW-1133">Transmembrane helix</keyword>
<gene>
    <name evidence="2" type="ORF">N321_05774</name>
</gene>
<dbReference type="AlphaFoldDB" id="A0A094KA60"/>
<keyword evidence="2" id="KW-0067">ATP-binding</keyword>
<evidence type="ECO:0000256" key="1">
    <source>
        <dbReference type="SAM" id="Phobius"/>
    </source>
</evidence>
<evidence type="ECO:0000313" key="2">
    <source>
        <dbReference type="EMBL" id="KFZ54723.1"/>
    </source>
</evidence>
<name>A0A094KA60_ANTCR</name>
<feature type="non-terminal residue" evidence="2">
    <location>
        <position position="243"/>
    </location>
</feature>
<keyword evidence="2" id="KW-0547">Nucleotide-binding</keyword>
<dbReference type="EMBL" id="KL344079">
    <property type="protein sequence ID" value="KFZ54723.1"/>
    <property type="molecule type" value="Genomic_DNA"/>
</dbReference>
<dbReference type="GO" id="GO:0005524">
    <property type="term" value="F:ATP binding"/>
    <property type="evidence" value="ECO:0007669"/>
    <property type="project" value="UniProtKB-KW"/>
</dbReference>
<reference evidence="2 3" key="1">
    <citation type="submission" date="2014-04" db="EMBL/GenBank/DDBJ databases">
        <title>Genome evolution of avian class.</title>
        <authorList>
            <person name="Zhang G."/>
            <person name="Li C."/>
        </authorList>
    </citation>
    <scope>NUCLEOTIDE SEQUENCE [LARGE SCALE GENOMIC DNA]</scope>
    <source>
        <strain evidence="2">BGI_N321</strain>
    </source>
</reference>
<evidence type="ECO:0000313" key="3">
    <source>
        <dbReference type="Proteomes" id="UP000053620"/>
    </source>
</evidence>
<sequence>MMLWRQQVCAVMRIHFLKLKHEGKFLRSILLFFGIFILPMLMIFIGFQLWDSTSIWEITADSYFLPTAEKIQNKSTNLLLFNDTGSEIEDFISALKTQNIIPEISHEKNITNIPLHNGAIKISLEGKSYRFTIMCSAEPINCFPMLMNVLSNTFLRLFNSTARIRIWSEPFPSIPSPELKSEIFFISLTYMLMLAAGLPPHFAVSSMEDYKLQARAQLRLAGLFPSAYWCGQALVDVPLFWTL</sequence>
<accession>A0A094KA60</accession>
<keyword evidence="1" id="KW-0472">Membrane</keyword>
<keyword evidence="1" id="KW-0812">Transmembrane</keyword>